<reference evidence="2 3" key="1">
    <citation type="submission" date="2024-05" db="EMBL/GenBank/DDBJ databases">
        <authorList>
            <person name="Wallberg A."/>
        </authorList>
    </citation>
    <scope>NUCLEOTIDE SEQUENCE [LARGE SCALE GENOMIC DNA]</scope>
</reference>
<sequence length="119" mass="12935">PLPNTLSHAWHLVTEQDVAVWVLLHSFSANDSTYPNVLGSNTSGVNLSTSVVSESSFLKESKVTVKPDGNLKPYTMSVLELYGWPSDALLPSSPDALLQALSRVNQLTQSFGKVLFSCR</sequence>
<dbReference type="InterPro" id="IPR029021">
    <property type="entry name" value="Prot-tyrosine_phosphatase-like"/>
</dbReference>
<evidence type="ECO:0000259" key="1">
    <source>
        <dbReference type="PROSITE" id="PS50055"/>
    </source>
</evidence>
<name>A0AAV2SB62_MEGNR</name>
<dbReference type="SUPFAM" id="SSF52799">
    <property type="entry name" value="(Phosphotyrosine protein) phosphatases II"/>
    <property type="match status" value="1"/>
</dbReference>
<dbReference type="EMBL" id="CAXKWB010058934">
    <property type="protein sequence ID" value="CAL4181303.1"/>
    <property type="molecule type" value="Genomic_DNA"/>
</dbReference>
<comment type="caution">
    <text evidence="2">The sequence shown here is derived from an EMBL/GenBank/DDBJ whole genome shotgun (WGS) entry which is preliminary data.</text>
</comment>
<dbReference type="Proteomes" id="UP001497623">
    <property type="component" value="Unassembled WGS sequence"/>
</dbReference>
<evidence type="ECO:0000313" key="3">
    <source>
        <dbReference type="Proteomes" id="UP001497623"/>
    </source>
</evidence>
<organism evidence="2 3">
    <name type="scientific">Meganyctiphanes norvegica</name>
    <name type="common">Northern krill</name>
    <name type="synonym">Thysanopoda norvegica</name>
    <dbReference type="NCBI Taxonomy" id="48144"/>
    <lineage>
        <taxon>Eukaryota</taxon>
        <taxon>Metazoa</taxon>
        <taxon>Ecdysozoa</taxon>
        <taxon>Arthropoda</taxon>
        <taxon>Crustacea</taxon>
        <taxon>Multicrustacea</taxon>
        <taxon>Malacostraca</taxon>
        <taxon>Eumalacostraca</taxon>
        <taxon>Eucarida</taxon>
        <taxon>Euphausiacea</taxon>
        <taxon>Euphausiidae</taxon>
        <taxon>Meganyctiphanes</taxon>
    </lineage>
</organism>
<dbReference type="GO" id="GO:0004725">
    <property type="term" value="F:protein tyrosine phosphatase activity"/>
    <property type="evidence" value="ECO:0007669"/>
    <property type="project" value="InterPro"/>
</dbReference>
<dbReference type="Gene3D" id="3.90.190.10">
    <property type="entry name" value="Protein tyrosine phosphatase superfamily"/>
    <property type="match status" value="1"/>
</dbReference>
<feature type="non-terminal residue" evidence="2">
    <location>
        <position position="119"/>
    </location>
</feature>
<dbReference type="InterPro" id="IPR000242">
    <property type="entry name" value="PTP_cat"/>
</dbReference>
<dbReference type="AlphaFoldDB" id="A0AAV2SB62"/>
<feature type="domain" description="Tyrosine-protein phosphatase" evidence="1">
    <location>
        <begin position="1"/>
        <end position="119"/>
    </location>
</feature>
<accession>A0AAV2SB62</accession>
<gene>
    <name evidence="2" type="ORF">MNOR_LOCUS35405</name>
</gene>
<evidence type="ECO:0000313" key="2">
    <source>
        <dbReference type="EMBL" id="CAL4181303.1"/>
    </source>
</evidence>
<feature type="non-terminal residue" evidence="2">
    <location>
        <position position="1"/>
    </location>
</feature>
<keyword evidence="3" id="KW-1185">Reference proteome</keyword>
<dbReference type="PROSITE" id="PS50055">
    <property type="entry name" value="TYR_PHOSPHATASE_PTP"/>
    <property type="match status" value="1"/>
</dbReference>
<protein>
    <recommendedName>
        <fullName evidence="1">Tyrosine-protein phosphatase domain-containing protein</fullName>
    </recommendedName>
</protein>
<dbReference type="Pfam" id="PF00102">
    <property type="entry name" value="Y_phosphatase"/>
    <property type="match status" value="1"/>
</dbReference>
<proteinExistence type="predicted"/>